<protein>
    <recommendedName>
        <fullName evidence="4">Cellulose biosynthesis protein BcsN</fullName>
    </recommendedName>
</protein>
<dbReference type="EMBL" id="JAUSUW010000013">
    <property type="protein sequence ID" value="MDQ0422791.1"/>
    <property type="molecule type" value="Genomic_DNA"/>
</dbReference>
<dbReference type="Proteomes" id="UP001238496">
    <property type="component" value="Unassembled WGS sequence"/>
</dbReference>
<keyword evidence="3" id="KW-1185">Reference proteome</keyword>
<organism evidence="2 3">
    <name type="scientific">Peteryoungia aggregata LMG 23059</name>
    <dbReference type="NCBI Taxonomy" id="1368425"/>
    <lineage>
        <taxon>Bacteria</taxon>
        <taxon>Pseudomonadati</taxon>
        <taxon>Pseudomonadota</taxon>
        <taxon>Alphaproteobacteria</taxon>
        <taxon>Hyphomicrobiales</taxon>
        <taxon>Rhizobiaceae</taxon>
        <taxon>Peteryoungia</taxon>
    </lineage>
</organism>
<dbReference type="InterPro" id="IPR031482">
    <property type="entry name" value="CBP_BcsN"/>
</dbReference>
<sequence>MKASTISLVALLALTGCNTVEDPYLDGIASAVPASATGNRELPPHLALATLTTLGETPISVRQTTVGGVTSQVIAYRSTTTIPGENRLTVATGTAATAAFRRGPSRAELARELASEFPGIRMSLDPVVRQNGYGPYGVATGRVSERGACVYAWQTIDKAARTTGEEASAIRLRYCHPALGTEVLAGLLSGLSFGGANVAAIATATTSYAYATGAPVADPVPVAATMKAEISAGTPAAREAADTSTSHETSGTKPSVTIPMPD</sequence>
<evidence type="ECO:0000313" key="3">
    <source>
        <dbReference type="Proteomes" id="UP001238496"/>
    </source>
</evidence>
<accession>A0ABU0GBQ6</accession>
<evidence type="ECO:0008006" key="4">
    <source>
        <dbReference type="Google" id="ProtNLM"/>
    </source>
</evidence>
<dbReference type="RefSeq" id="WP_307375784.1">
    <property type="nucleotide sequence ID" value="NZ_JAUSUW010000013.1"/>
</dbReference>
<name>A0ABU0GBQ6_9HYPH</name>
<evidence type="ECO:0000256" key="1">
    <source>
        <dbReference type="SAM" id="MobiDB-lite"/>
    </source>
</evidence>
<feature type="compositionally biased region" description="Polar residues" evidence="1">
    <location>
        <begin position="242"/>
        <end position="255"/>
    </location>
</feature>
<comment type="caution">
    <text evidence="2">The sequence shown here is derived from an EMBL/GenBank/DDBJ whole genome shotgun (WGS) entry which is preliminary data.</text>
</comment>
<gene>
    <name evidence="2" type="ORF">J2045_003841</name>
</gene>
<proteinExistence type="predicted"/>
<dbReference type="Pfam" id="PF17038">
    <property type="entry name" value="CBP_BcsN"/>
    <property type="match status" value="1"/>
</dbReference>
<evidence type="ECO:0000313" key="2">
    <source>
        <dbReference type="EMBL" id="MDQ0422791.1"/>
    </source>
</evidence>
<reference evidence="2 3" key="1">
    <citation type="submission" date="2023-07" db="EMBL/GenBank/DDBJ databases">
        <title>Genomic Encyclopedia of Type Strains, Phase IV (KMG-IV): sequencing the most valuable type-strain genomes for metagenomic binning, comparative biology and taxonomic classification.</title>
        <authorList>
            <person name="Goeker M."/>
        </authorList>
    </citation>
    <scope>NUCLEOTIDE SEQUENCE [LARGE SCALE GENOMIC DNA]</scope>
    <source>
        <strain evidence="2 3">DSM 1111</strain>
    </source>
</reference>
<dbReference type="PROSITE" id="PS51257">
    <property type="entry name" value="PROKAR_LIPOPROTEIN"/>
    <property type="match status" value="1"/>
</dbReference>
<feature type="region of interest" description="Disordered" evidence="1">
    <location>
        <begin position="231"/>
        <end position="262"/>
    </location>
</feature>